<comment type="similarity">
    <text evidence="2">Belongs to the short-chain dehydrogenases/reductases (SDR) family.</text>
</comment>
<gene>
    <name evidence="3" type="primary">fabG1_1</name>
    <name evidence="3" type="ORF">CCUG60884_03640</name>
</gene>
<evidence type="ECO:0000256" key="1">
    <source>
        <dbReference type="ARBA" id="ARBA00023002"/>
    </source>
</evidence>
<dbReference type="PANTHER" id="PTHR43157">
    <property type="entry name" value="PHOSPHATIDYLINOSITOL-GLYCAN BIOSYNTHESIS CLASS F PROTEIN-RELATED"/>
    <property type="match status" value="1"/>
</dbReference>
<dbReference type="STRING" id="404941.GCA_002013645_01908"/>
<evidence type="ECO:0000313" key="4">
    <source>
        <dbReference type="Proteomes" id="UP000294604"/>
    </source>
</evidence>
<dbReference type="InterPro" id="IPR036291">
    <property type="entry name" value="NAD(P)-bd_dom_sf"/>
</dbReference>
<dbReference type="SUPFAM" id="SSF51735">
    <property type="entry name" value="NAD(P)-binding Rossmann-fold domains"/>
    <property type="match status" value="1"/>
</dbReference>
<evidence type="ECO:0000313" key="3">
    <source>
        <dbReference type="EMBL" id="TEA02507.1"/>
    </source>
</evidence>
<dbReference type="OrthoDB" id="3237043at2"/>
<dbReference type="Gene3D" id="3.40.50.720">
    <property type="entry name" value="NAD(P)-binding Rossmann-like Domain"/>
    <property type="match status" value="1"/>
</dbReference>
<proteinExistence type="inferred from homology"/>
<dbReference type="RefSeq" id="WP_134086293.1">
    <property type="nucleotide sequence ID" value="NZ_JAPDRC010000006.1"/>
</dbReference>
<accession>A0A4R8SRR1</accession>
<dbReference type="Proteomes" id="UP000294604">
    <property type="component" value="Unassembled WGS sequence"/>
</dbReference>
<dbReference type="PRINTS" id="PR00080">
    <property type="entry name" value="SDRFAMILY"/>
</dbReference>
<dbReference type="Pfam" id="PF00106">
    <property type="entry name" value="adh_short"/>
    <property type="match status" value="1"/>
</dbReference>
<dbReference type="EC" id="1.1.1.100" evidence="3"/>
<reference evidence="3 4" key="1">
    <citation type="journal article" date="2019" name="Sci. Rep.">
        <title>Extended insight into the Mycobacterium chelonae-abscessus complex through whole genome sequencing of Mycobacterium salmoniphilum outbreak and Mycobacterium salmoniphilum-like strains.</title>
        <authorList>
            <person name="Behra P.R.K."/>
            <person name="Das S."/>
            <person name="Pettersson B.M.F."/>
            <person name="Shirreff L."/>
            <person name="DuCote T."/>
            <person name="Jacobsson K.G."/>
            <person name="Ennis D.G."/>
            <person name="Kirsebom L.A."/>
        </authorList>
    </citation>
    <scope>NUCLEOTIDE SEQUENCE [LARGE SCALE GENOMIC DNA]</scope>
    <source>
        <strain evidence="3 4">CCUG 60884</strain>
    </source>
</reference>
<sequence>MSSTPRTVVITGANAGIGLATAHRLAADGHTIVMACRNQQKAQAARDEILAATPGAQVDLMSLDLSSFEHIHRFAGELAAQHPQVDVLINNAGASPMRQSTTEDGFELQWGANYLGPFLLTHLLLPQLQATRTGDARVIHLASVAHSVGRINEKTWRGRRFYFTFSAYAQSKMGNLMFSNALARRLPEGVTSNALHPGNVRSEIWREIPQPIRPLVMLVLITPERPSQLITDMAVTEEHRGHNGEYLTAQKPSPVRRYTKNLAAQDDLYTKSCELVGVEPLPVRS</sequence>
<dbReference type="AlphaFoldDB" id="A0A4R8SRR1"/>
<evidence type="ECO:0000256" key="2">
    <source>
        <dbReference type="RuleBase" id="RU000363"/>
    </source>
</evidence>
<protein>
    <submittedName>
        <fullName evidence="3">3-oxoacyl-[acyl-carrier-protein] reductase FabG1</fullName>
        <ecNumber evidence="3">1.1.1.100</ecNumber>
    </submittedName>
</protein>
<name>A0A4R8SRR1_9MYCO</name>
<dbReference type="PRINTS" id="PR00081">
    <property type="entry name" value="GDHRDH"/>
</dbReference>
<dbReference type="InterPro" id="IPR002347">
    <property type="entry name" value="SDR_fam"/>
</dbReference>
<dbReference type="PANTHER" id="PTHR43157:SF31">
    <property type="entry name" value="PHOSPHATIDYLINOSITOL-GLYCAN BIOSYNTHESIS CLASS F PROTEIN"/>
    <property type="match status" value="1"/>
</dbReference>
<keyword evidence="1 3" id="KW-0560">Oxidoreductase</keyword>
<dbReference type="GO" id="GO:0004316">
    <property type="term" value="F:3-oxoacyl-[acyl-carrier-protein] reductase (NADPH) activity"/>
    <property type="evidence" value="ECO:0007669"/>
    <property type="project" value="UniProtKB-EC"/>
</dbReference>
<comment type="caution">
    <text evidence="3">The sequence shown here is derived from an EMBL/GenBank/DDBJ whole genome shotgun (WGS) entry which is preliminary data.</text>
</comment>
<organism evidence="3 4">
    <name type="scientific">Mycobacteroides salmoniphilum</name>
    <dbReference type="NCBI Taxonomy" id="404941"/>
    <lineage>
        <taxon>Bacteria</taxon>
        <taxon>Bacillati</taxon>
        <taxon>Actinomycetota</taxon>
        <taxon>Actinomycetes</taxon>
        <taxon>Mycobacteriales</taxon>
        <taxon>Mycobacteriaceae</taxon>
        <taxon>Mycobacteroides</taxon>
    </lineage>
</organism>
<dbReference type="EMBL" id="PECL01000010">
    <property type="protein sequence ID" value="TEA02507.1"/>
    <property type="molecule type" value="Genomic_DNA"/>
</dbReference>